<evidence type="ECO:0000256" key="1">
    <source>
        <dbReference type="ARBA" id="ARBA00023054"/>
    </source>
</evidence>
<dbReference type="EMBL" id="AK129640">
    <property type="protein sequence ID" value="BAC85203.1"/>
    <property type="molecule type" value="mRNA"/>
</dbReference>
<dbReference type="PANTHER" id="PTHR10881:SF58">
    <property type="entry name" value="GOLGIN SUBFAMILY A MEMBER 2"/>
    <property type="match status" value="1"/>
</dbReference>
<reference evidence="4" key="1">
    <citation type="submission" date="2003-07" db="EMBL/GenBank/DDBJ databases">
        <title>NEDO human cDNA sequencing project.</title>
        <authorList>
            <person name="Suzuki O."/>
            <person name="Sasaki N."/>
            <person name="Aotsuka S."/>
            <person name="Shoji T."/>
            <person name="Ichihara T."/>
            <person name="Shiohata N."/>
            <person name="Matsumoto K."/>
            <person name="Hirano M."/>
            <person name="Sano S."/>
            <person name="Nomura R."/>
            <person name="Yoshikawa Y."/>
            <person name="Matsumura Y."/>
            <person name="Moriya S."/>
            <person name="Chiba E."/>
            <person name="Momiyama H."/>
            <person name="Onogawa S."/>
            <person name="Kaeriyama S."/>
            <person name="Satoh N."/>
            <person name="Matsunawa H."/>
            <person name="Takahashi E."/>
            <person name="Kataoka R."/>
            <person name="Kuga N."/>
            <person name="Kuroda A."/>
            <person name="Satoh I."/>
            <person name="Kamata K."/>
            <person name="Takami S."/>
            <person name="Terashima Y."/>
            <person name="Watanabe M."/>
            <person name="Suzuki Y."/>
            <person name="Hata H."/>
            <person name="Nakagawa K."/>
            <person name="Mizuno S."/>
            <person name="Morinaga M."/>
            <person name="Kawamura M."/>
            <person name="Sugiyama T."/>
            <person name="Irie R."/>
            <person name="Otsuki T."/>
            <person name="Sato H."/>
            <person name="Nishikawa T."/>
            <person name="Sugiyama A."/>
            <person name="Kawakami B."/>
            <person name="Nagai K."/>
            <person name="Isogai T."/>
            <person name="Sugano S."/>
        </authorList>
    </citation>
    <scope>NUCLEOTIDE SEQUENCE</scope>
    <source>
        <tissue evidence="4">Thymus</tissue>
    </source>
</reference>
<dbReference type="Pfam" id="PF15070">
    <property type="entry name" value="GOLGA2L5"/>
    <property type="match status" value="1"/>
</dbReference>
<protein>
    <submittedName>
        <fullName evidence="4">cDNA FLJ26129 fis, clone TMS02971</fullName>
    </submittedName>
</protein>
<accession>Q6ZPB4</accession>
<name>Q6ZPB4_HUMAN</name>
<feature type="region of interest" description="Disordered" evidence="2">
    <location>
        <begin position="81"/>
        <end position="109"/>
    </location>
</feature>
<dbReference type="AlphaFoldDB" id="Q6ZPB4"/>
<feature type="domain" description="Golgin subfamily A conserved" evidence="3">
    <location>
        <begin position="51"/>
        <end position="101"/>
    </location>
</feature>
<organism evidence="4">
    <name type="scientific">Homo sapiens</name>
    <name type="common">Human</name>
    <dbReference type="NCBI Taxonomy" id="9606"/>
    <lineage>
        <taxon>Eukaryota</taxon>
        <taxon>Metazoa</taxon>
        <taxon>Chordata</taxon>
        <taxon>Craniata</taxon>
        <taxon>Vertebrata</taxon>
        <taxon>Euteleostomi</taxon>
        <taxon>Mammalia</taxon>
        <taxon>Eutheria</taxon>
        <taxon>Euarchontoglires</taxon>
        <taxon>Primates</taxon>
        <taxon>Haplorrhini</taxon>
        <taxon>Catarrhini</taxon>
        <taxon>Hominidae</taxon>
        <taxon>Homo</taxon>
    </lineage>
</organism>
<proteinExistence type="evidence at transcript level"/>
<evidence type="ECO:0000313" key="4">
    <source>
        <dbReference type="EMBL" id="BAC85203.1"/>
    </source>
</evidence>
<dbReference type="GO" id="GO:0005794">
    <property type="term" value="C:Golgi apparatus"/>
    <property type="evidence" value="ECO:0007669"/>
    <property type="project" value="InterPro"/>
</dbReference>
<sequence length="140" mass="16113">MQLNLEELQKKLEMTELLLQQFSSRCEAPDANQQLQQAMEERAQLEAHLGQVMESVRQLQMERDKYAENLKGESAMWRQRMQQMSEQVHTLREEKECQNQQSPGGAVPAGQASCVHRFKAGTVWPSRWLCARGQRVGVLS</sequence>
<evidence type="ECO:0000256" key="2">
    <source>
        <dbReference type="SAM" id="MobiDB-lite"/>
    </source>
</evidence>
<keyword evidence="1" id="KW-0175">Coiled coil</keyword>
<dbReference type="PANTHER" id="PTHR10881">
    <property type="entry name" value="GOLGIN SUBFAMILY A MEMBER-RELATED"/>
    <property type="match status" value="1"/>
</dbReference>
<dbReference type="PeptideAtlas" id="Q6ZPB4"/>
<dbReference type="InterPro" id="IPR024858">
    <property type="entry name" value="GOLGA"/>
</dbReference>
<evidence type="ECO:0000259" key="3">
    <source>
        <dbReference type="Pfam" id="PF15070"/>
    </source>
</evidence>
<dbReference type="InterPro" id="IPR043976">
    <property type="entry name" value="GOLGA_cons_dom"/>
</dbReference>